<accession>A0A267MK99</accession>
<keyword evidence="1" id="KW-0812">Transmembrane</keyword>
<name>A0A267MK99_9FIRM</name>
<dbReference type="AlphaFoldDB" id="A0A267MK99"/>
<reference evidence="2 3" key="1">
    <citation type="submission" date="2017-06" db="EMBL/GenBank/DDBJ databases">
        <title>Draft genome sequence of anaerobic fermentative bacterium Anaeromicrobium sediminis DY2726D isolated from West Pacific Ocean sediments.</title>
        <authorList>
            <person name="Zeng X."/>
        </authorList>
    </citation>
    <scope>NUCLEOTIDE SEQUENCE [LARGE SCALE GENOMIC DNA]</scope>
    <source>
        <strain evidence="2 3">DY2726D</strain>
    </source>
</reference>
<comment type="caution">
    <text evidence="2">The sequence shown here is derived from an EMBL/GenBank/DDBJ whole genome shotgun (WGS) entry which is preliminary data.</text>
</comment>
<keyword evidence="1" id="KW-1133">Transmembrane helix</keyword>
<keyword evidence="1" id="KW-0472">Membrane</keyword>
<organism evidence="2 3">
    <name type="scientific">Anaeromicrobium sediminis</name>
    <dbReference type="NCBI Taxonomy" id="1478221"/>
    <lineage>
        <taxon>Bacteria</taxon>
        <taxon>Bacillati</taxon>
        <taxon>Bacillota</taxon>
        <taxon>Clostridia</taxon>
        <taxon>Peptostreptococcales</taxon>
        <taxon>Thermotaleaceae</taxon>
        <taxon>Anaeromicrobium</taxon>
    </lineage>
</organism>
<proteinExistence type="predicted"/>
<dbReference type="EMBL" id="NIBG01000005">
    <property type="protein sequence ID" value="PAB59946.1"/>
    <property type="molecule type" value="Genomic_DNA"/>
</dbReference>
<evidence type="ECO:0000313" key="2">
    <source>
        <dbReference type="EMBL" id="PAB59946.1"/>
    </source>
</evidence>
<feature type="transmembrane region" description="Helical" evidence="1">
    <location>
        <begin position="35"/>
        <end position="57"/>
    </location>
</feature>
<keyword evidence="3" id="KW-1185">Reference proteome</keyword>
<evidence type="ECO:0000313" key="3">
    <source>
        <dbReference type="Proteomes" id="UP000216024"/>
    </source>
</evidence>
<gene>
    <name evidence="2" type="ORF">CCE28_08305</name>
</gene>
<sequence>MKQENLYDSSLLFFYIALLLIFSQDDYCREHGTEFLLFFLNLVVILNPFYTNPLALYPQTCFK</sequence>
<feature type="transmembrane region" description="Helical" evidence="1">
    <location>
        <begin position="6"/>
        <end position="23"/>
    </location>
</feature>
<protein>
    <submittedName>
        <fullName evidence="2">Uncharacterized protein</fullName>
    </submittedName>
</protein>
<evidence type="ECO:0000256" key="1">
    <source>
        <dbReference type="SAM" id="Phobius"/>
    </source>
</evidence>
<dbReference type="Proteomes" id="UP000216024">
    <property type="component" value="Unassembled WGS sequence"/>
</dbReference>